<dbReference type="OrthoDB" id="9809618at2"/>
<evidence type="ECO:0000256" key="2">
    <source>
        <dbReference type="ARBA" id="ARBA00004417"/>
    </source>
</evidence>
<evidence type="ECO:0000256" key="5">
    <source>
        <dbReference type="ARBA" id="ARBA00008655"/>
    </source>
</evidence>
<dbReference type="SUPFAM" id="SSF69593">
    <property type="entry name" value="Glycerol-3-phosphate (1)-acyltransferase"/>
    <property type="match status" value="1"/>
</dbReference>
<feature type="domain" description="Phospholipid/glycerol acyltransferase" evidence="19">
    <location>
        <begin position="68"/>
        <end position="182"/>
    </location>
</feature>
<evidence type="ECO:0000313" key="20">
    <source>
        <dbReference type="EMBL" id="TWJ19475.1"/>
    </source>
</evidence>
<evidence type="ECO:0000256" key="18">
    <source>
        <dbReference type="RuleBase" id="RU361267"/>
    </source>
</evidence>
<evidence type="ECO:0000256" key="17">
    <source>
        <dbReference type="ARBA" id="ARBA00037183"/>
    </source>
</evidence>
<dbReference type="CDD" id="cd07989">
    <property type="entry name" value="LPLAT_AGPAT-like"/>
    <property type="match status" value="1"/>
</dbReference>
<comment type="function">
    <text evidence="17">Converts lysophosphatidic acid (LPA) into phosphatidic acid by incorporating acyl moiety at the 2 position.</text>
</comment>
<keyword evidence="11 18" id="KW-0808">Transferase</keyword>
<dbReference type="GO" id="GO:0016024">
    <property type="term" value="P:CDP-diacylglycerol biosynthetic process"/>
    <property type="evidence" value="ECO:0007669"/>
    <property type="project" value="UniProtKB-UniPathway"/>
</dbReference>
<dbReference type="EMBL" id="VLLN01000008">
    <property type="protein sequence ID" value="TWJ19475.1"/>
    <property type="molecule type" value="Genomic_DNA"/>
</dbReference>
<evidence type="ECO:0000259" key="19">
    <source>
        <dbReference type="SMART" id="SM00563"/>
    </source>
</evidence>
<dbReference type="GO" id="GO:0003841">
    <property type="term" value="F:1-acylglycerol-3-phosphate O-acyltransferase activity"/>
    <property type="evidence" value="ECO:0007669"/>
    <property type="project" value="UniProtKB-UniRule"/>
</dbReference>
<dbReference type="EC" id="2.3.1.51" evidence="6 18"/>
<comment type="pathway">
    <text evidence="3">Phospholipid metabolism; CDP-diacylglycerol biosynthesis; CDP-diacylglycerol from sn-glycerol 3-phosphate: step 2/3.</text>
</comment>
<keyword evidence="15 18" id="KW-1208">Phospholipid metabolism</keyword>
<dbReference type="SMART" id="SM00563">
    <property type="entry name" value="PlsC"/>
    <property type="match status" value="1"/>
</dbReference>
<accession>A0A562VNK1</accession>
<dbReference type="Pfam" id="PF01553">
    <property type="entry name" value="Acyltransferase"/>
    <property type="match status" value="1"/>
</dbReference>
<evidence type="ECO:0000256" key="12">
    <source>
        <dbReference type="ARBA" id="ARBA00023098"/>
    </source>
</evidence>
<protein>
    <recommendedName>
        <fullName evidence="7 18">1-acyl-sn-glycerol-3-phosphate acyltransferase</fullName>
        <ecNumber evidence="6 18">2.3.1.51</ecNumber>
    </recommendedName>
</protein>
<evidence type="ECO:0000256" key="7">
    <source>
        <dbReference type="ARBA" id="ARBA00016139"/>
    </source>
</evidence>
<evidence type="ECO:0000256" key="16">
    <source>
        <dbReference type="ARBA" id="ARBA00023315"/>
    </source>
</evidence>
<dbReference type="GO" id="GO:0006654">
    <property type="term" value="P:phosphatidic acid biosynthetic process"/>
    <property type="evidence" value="ECO:0007669"/>
    <property type="project" value="TreeGrafter"/>
</dbReference>
<comment type="pathway">
    <text evidence="4">Lipid metabolism.</text>
</comment>
<comment type="subcellular location">
    <subcellularLocation>
        <location evidence="2">Cell inner membrane</location>
        <topology evidence="2">Peripheral membrane protein</topology>
    </subcellularLocation>
</comment>
<keyword evidence="16 18" id="KW-0012">Acyltransferase</keyword>
<comment type="caution">
    <text evidence="20">The sequence shown here is derived from an EMBL/GenBank/DDBJ whole genome shotgun (WGS) entry which is preliminary data.</text>
</comment>
<dbReference type="RefSeq" id="WP_145020866.1">
    <property type="nucleotide sequence ID" value="NZ_VLLN01000008.1"/>
</dbReference>
<name>A0A562VNK1_9BACT</name>
<evidence type="ECO:0000256" key="11">
    <source>
        <dbReference type="ARBA" id="ARBA00022679"/>
    </source>
</evidence>
<dbReference type="PANTHER" id="PTHR10434:SF59">
    <property type="entry name" value="1-ACYL-SN-GLYCEROL-3-PHOSPHATE ACYLTRANSFERASE"/>
    <property type="match status" value="1"/>
</dbReference>
<evidence type="ECO:0000256" key="1">
    <source>
        <dbReference type="ARBA" id="ARBA00001141"/>
    </source>
</evidence>
<evidence type="ECO:0000256" key="13">
    <source>
        <dbReference type="ARBA" id="ARBA00023136"/>
    </source>
</evidence>
<dbReference type="PANTHER" id="PTHR10434">
    <property type="entry name" value="1-ACYL-SN-GLYCEROL-3-PHOSPHATE ACYLTRANSFERASE"/>
    <property type="match status" value="1"/>
</dbReference>
<keyword evidence="21" id="KW-1185">Reference proteome</keyword>
<evidence type="ECO:0000256" key="9">
    <source>
        <dbReference type="ARBA" id="ARBA00022516"/>
    </source>
</evidence>
<keyword evidence="13" id="KW-0472">Membrane</keyword>
<sequence length="234" mass="25733">MLRAHLFLLVFIPLTVLFAASAILFTFFDPTGSCYHAHARGWSRTALRLAGVKVAVEGLEHVPRGEPLIFMGNHQGNFDILALFLAIPQRFAWLAKEELFKVPVFGHSMRRAGYIPLDRGDGREALRSLERAAGMIRAGASVIVFPEGTRTKDGNLLPFKKGGFLLAGKAEVPIVPFTITGSMAINPRNRIELYPGTLHIRFAPPIATAGRGRQRDELMTEVRQAIAAGLEYSV</sequence>
<keyword evidence="8" id="KW-1003">Cell membrane</keyword>
<gene>
    <name evidence="20" type="ORF">JN12_01592</name>
</gene>
<evidence type="ECO:0000256" key="10">
    <source>
        <dbReference type="ARBA" id="ARBA00022519"/>
    </source>
</evidence>
<keyword evidence="9 18" id="KW-0444">Lipid biosynthesis</keyword>
<proteinExistence type="inferred from homology"/>
<evidence type="ECO:0000256" key="8">
    <source>
        <dbReference type="ARBA" id="ARBA00022475"/>
    </source>
</evidence>
<dbReference type="UniPathway" id="UPA00557">
    <property type="reaction ID" value="UER00613"/>
</dbReference>
<comment type="catalytic activity">
    <reaction evidence="1 18">
        <text>a 1-acyl-sn-glycero-3-phosphate + an acyl-CoA = a 1,2-diacyl-sn-glycero-3-phosphate + CoA</text>
        <dbReference type="Rhea" id="RHEA:19709"/>
        <dbReference type="ChEBI" id="CHEBI:57287"/>
        <dbReference type="ChEBI" id="CHEBI:57970"/>
        <dbReference type="ChEBI" id="CHEBI:58342"/>
        <dbReference type="ChEBI" id="CHEBI:58608"/>
        <dbReference type="EC" id="2.3.1.51"/>
    </reaction>
</comment>
<comment type="similarity">
    <text evidence="5 18">Belongs to the 1-acyl-sn-glycerol-3-phosphate acyltransferase family.</text>
</comment>
<keyword evidence="14 18" id="KW-0594">Phospholipid biosynthesis</keyword>
<dbReference type="AlphaFoldDB" id="A0A562VNK1"/>
<evidence type="ECO:0000256" key="15">
    <source>
        <dbReference type="ARBA" id="ARBA00023264"/>
    </source>
</evidence>
<dbReference type="GO" id="GO:0005886">
    <property type="term" value="C:plasma membrane"/>
    <property type="evidence" value="ECO:0007669"/>
    <property type="project" value="UniProtKB-SubCell"/>
</dbReference>
<reference evidence="20 21" key="1">
    <citation type="submission" date="2019-07" db="EMBL/GenBank/DDBJ databases">
        <title>Genomic Encyclopedia of Archaeal and Bacterial Type Strains, Phase II (KMG-II): from individual species to whole genera.</title>
        <authorList>
            <person name="Goeker M."/>
        </authorList>
    </citation>
    <scope>NUCLEOTIDE SEQUENCE [LARGE SCALE GENOMIC DNA]</scope>
    <source>
        <strain evidence="20 21">ATCC BAA-1139</strain>
    </source>
</reference>
<comment type="domain">
    <text evidence="18">The HXXXXD motif is essential for acyltransferase activity and may constitute the binding site for the phosphate moiety of the glycerol-3-phosphate.</text>
</comment>
<dbReference type="Proteomes" id="UP000319449">
    <property type="component" value="Unassembled WGS sequence"/>
</dbReference>
<keyword evidence="10" id="KW-0997">Cell inner membrane</keyword>
<dbReference type="InterPro" id="IPR004552">
    <property type="entry name" value="AGP_acyltrans"/>
</dbReference>
<evidence type="ECO:0000256" key="6">
    <source>
        <dbReference type="ARBA" id="ARBA00013211"/>
    </source>
</evidence>
<evidence type="ECO:0000256" key="3">
    <source>
        <dbReference type="ARBA" id="ARBA00004728"/>
    </source>
</evidence>
<keyword evidence="12 18" id="KW-0443">Lipid metabolism</keyword>
<organism evidence="20 21">
    <name type="scientific">Geobacter argillaceus</name>
    <dbReference type="NCBI Taxonomy" id="345631"/>
    <lineage>
        <taxon>Bacteria</taxon>
        <taxon>Pseudomonadati</taxon>
        <taxon>Thermodesulfobacteriota</taxon>
        <taxon>Desulfuromonadia</taxon>
        <taxon>Geobacterales</taxon>
        <taxon>Geobacteraceae</taxon>
        <taxon>Geobacter</taxon>
    </lineage>
</organism>
<evidence type="ECO:0000256" key="4">
    <source>
        <dbReference type="ARBA" id="ARBA00005189"/>
    </source>
</evidence>
<dbReference type="NCBIfam" id="TIGR00530">
    <property type="entry name" value="AGP_acyltrn"/>
    <property type="match status" value="1"/>
</dbReference>
<evidence type="ECO:0000313" key="21">
    <source>
        <dbReference type="Proteomes" id="UP000319449"/>
    </source>
</evidence>
<dbReference type="InterPro" id="IPR002123">
    <property type="entry name" value="Plipid/glycerol_acylTrfase"/>
</dbReference>
<evidence type="ECO:0000256" key="14">
    <source>
        <dbReference type="ARBA" id="ARBA00023209"/>
    </source>
</evidence>